<keyword evidence="1" id="KW-0812">Transmembrane</keyword>
<evidence type="ECO:0000313" key="2">
    <source>
        <dbReference type="EMBL" id="VFU45602.1"/>
    </source>
</evidence>
<name>A0A6N2LWH6_SALVM</name>
<reference evidence="2" key="1">
    <citation type="submission" date="2019-03" db="EMBL/GenBank/DDBJ databases">
        <authorList>
            <person name="Mank J."/>
            <person name="Almeida P."/>
        </authorList>
    </citation>
    <scope>NUCLEOTIDE SEQUENCE</scope>
    <source>
        <strain evidence="2">78183</strain>
    </source>
</reference>
<organism evidence="2">
    <name type="scientific">Salix viminalis</name>
    <name type="common">Common osier</name>
    <name type="synonym">Basket willow</name>
    <dbReference type="NCBI Taxonomy" id="40686"/>
    <lineage>
        <taxon>Eukaryota</taxon>
        <taxon>Viridiplantae</taxon>
        <taxon>Streptophyta</taxon>
        <taxon>Embryophyta</taxon>
        <taxon>Tracheophyta</taxon>
        <taxon>Spermatophyta</taxon>
        <taxon>Magnoliopsida</taxon>
        <taxon>eudicotyledons</taxon>
        <taxon>Gunneridae</taxon>
        <taxon>Pentapetalae</taxon>
        <taxon>rosids</taxon>
        <taxon>fabids</taxon>
        <taxon>Malpighiales</taxon>
        <taxon>Salicaceae</taxon>
        <taxon>Saliceae</taxon>
        <taxon>Salix</taxon>
    </lineage>
</organism>
<gene>
    <name evidence="2" type="ORF">SVIM_LOCUS286033</name>
</gene>
<evidence type="ECO:0000256" key="1">
    <source>
        <dbReference type="SAM" id="Phobius"/>
    </source>
</evidence>
<protein>
    <submittedName>
        <fullName evidence="2">Uncharacterized protein</fullName>
    </submittedName>
</protein>
<keyword evidence="1" id="KW-0472">Membrane</keyword>
<proteinExistence type="predicted"/>
<feature type="transmembrane region" description="Helical" evidence="1">
    <location>
        <begin position="65"/>
        <end position="88"/>
    </location>
</feature>
<keyword evidence="1" id="KW-1133">Transmembrane helix</keyword>
<dbReference type="AlphaFoldDB" id="A0A6N2LWH6"/>
<sequence>MTAFGSQALAQGSVGSRARLDSLPKHSQAILLTARYVSSSNTTPALQCDRSRQSRSCRSPHTCHLSFPVCFGSAHIFLLLFLPVSVGLRCKAFL</sequence>
<accession>A0A6N2LWH6</accession>
<dbReference type="EMBL" id="CAADRP010001625">
    <property type="protein sequence ID" value="VFU45602.1"/>
    <property type="molecule type" value="Genomic_DNA"/>
</dbReference>